<proteinExistence type="predicted"/>
<keyword evidence="3" id="KW-1185">Reference proteome</keyword>
<reference evidence="2 3" key="1">
    <citation type="journal article" date="2018" name="Sci. Rep.">
        <title>Raphidocelis subcapitata (=Pseudokirchneriella subcapitata) provides an insight into genome evolution and environmental adaptations in the Sphaeropleales.</title>
        <authorList>
            <person name="Suzuki S."/>
            <person name="Yamaguchi H."/>
            <person name="Nakajima N."/>
            <person name="Kawachi M."/>
        </authorList>
    </citation>
    <scope>NUCLEOTIDE SEQUENCE [LARGE SCALE GENOMIC DNA]</scope>
    <source>
        <strain evidence="2 3">NIES-35</strain>
    </source>
</reference>
<accession>A0A2V0NP96</accession>
<dbReference type="InParanoid" id="A0A2V0NP96"/>
<dbReference type="Proteomes" id="UP000247498">
    <property type="component" value="Unassembled WGS sequence"/>
</dbReference>
<sequence>MAGPSRAEGVQRLNKNTVRLPNGMVIRHTGSPEEVEMIYREHFIDRQYLQHGVSLPPGGTVIDVGAHVGLFAMCAAEALGAAGTVVAVEPAPASFACCAANSAAHAAWSGGGAAAIQVVDAACGDGSAPRATLTVATLMNTVAPGQRQEEMLHAFVRAQLQEGRPAGSFGERLLIRAGHRLTRVPALAPLLDRGVRNHVRLHLLARPRLVGVRAATVSEVMRERGLAGVDLLKVDAECAELAVLRGVEAADWPRIKQVAMEVHEEALRAPVLDLLRGPAAFARVICEPGDASLGEGVYNVWATRG</sequence>
<evidence type="ECO:0000313" key="3">
    <source>
        <dbReference type="Proteomes" id="UP000247498"/>
    </source>
</evidence>
<dbReference type="Gene3D" id="3.40.50.150">
    <property type="entry name" value="Vaccinia Virus protein VP39"/>
    <property type="match status" value="1"/>
</dbReference>
<name>A0A2V0NP96_9CHLO</name>
<evidence type="ECO:0000313" key="2">
    <source>
        <dbReference type="EMBL" id="GBF87333.1"/>
    </source>
</evidence>
<gene>
    <name evidence="2" type="ORF">Rsub_00044</name>
</gene>
<dbReference type="PANTHER" id="PTHR34203">
    <property type="entry name" value="METHYLTRANSFERASE, FKBM FAMILY PROTEIN"/>
    <property type="match status" value="1"/>
</dbReference>
<comment type="caution">
    <text evidence="2">The sequence shown here is derived from an EMBL/GenBank/DDBJ whole genome shotgun (WGS) entry which is preliminary data.</text>
</comment>
<organism evidence="2 3">
    <name type="scientific">Raphidocelis subcapitata</name>
    <dbReference type="NCBI Taxonomy" id="307507"/>
    <lineage>
        <taxon>Eukaryota</taxon>
        <taxon>Viridiplantae</taxon>
        <taxon>Chlorophyta</taxon>
        <taxon>core chlorophytes</taxon>
        <taxon>Chlorophyceae</taxon>
        <taxon>CS clade</taxon>
        <taxon>Sphaeropleales</taxon>
        <taxon>Selenastraceae</taxon>
        <taxon>Raphidocelis</taxon>
    </lineage>
</organism>
<dbReference type="EMBL" id="BDRX01000001">
    <property type="protein sequence ID" value="GBF87333.1"/>
    <property type="molecule type" value="Genomic_DNA"/>
</dbReference>
<dbReference type="Pfam" id="PF05050">
    <property type="entry name" value="Methyltransf_21"/>
    <property type="match status" value="1"/>
</dbReference>
<evidence type="ECO:0000259" key="1">
    <source>
        <dbReference type="Pfam" id="PF05050"/>
    </source>
</evidence>
<feature type="domain" description="Methyltransferase FkbM" evidence="1">
    <location>
        <begin position="63"/>
        <end position="264"/>
    </location>
</feature>
<dbReference type="InterPro" id="IPR029063">
    <property type="entry name" value="SAM-dependent_MTases_sf"/>
</dbReference>
<dbReference type="SUPFAM" id="SSF53335">
    <property type="entry name" value="S-adenosyl-L-methionine-dependent methyltransferases"/>
    <property type="match status" value="1"/>
</dbReference>
<dbReference type="AlphaFoldDB" id="A0A2V0NP96"/>
<protein>
    <recommendedName>
        <fullName evidence="1">Methyltransferase FkbM domain-containing protein</fullName>
    </recommendedName>
</protein>
<dbReference type="InterPro" id="IPR052514">
    <property type="entry name" value="SAM-dependent_MTase"/>
</dbReference>
<dbReference type="PANTHER" id="PTHR34203:SF13">
    <property type="entry name" value="EXPRESSED PROTEIN"/>
    <property type="match status" value="1"/>
</dbReference>
<dbReference type="InterPro" id="IPR006342">
    <property type="entry name" value="FkbM_mtfrase"/>
</dbReference>
<dbReference type="NCBIfam" id="TIGR01444">
    <property type="entry name" value="fkbM_fam"/>
    <property type="match status" value="1"/>
</dbReference>
<dbReference type="OrthoDB" id="5835829at2759"/>